<proteinExistence type="predicted"/>
<feature type="chain" id="PRO_5046275449" description="PEP-CTERM protein-sorting domain-containing protein" evidence="1">
    <location>
        <begin position="29"/>
        <end position="199"/>
    </location>
</feature>
<reference evidence="2 3" key="1">
    <citation type="submission" date="2023-11" db="EMBL/GenBank/DDBJ databases">
        <title>Paucibacter sp. nov., isolated from fresh soil in Korea.</title>
        <authorList>
            <person name="Le N.T.T."/>
        </authorList>
    </citation>
    <scope>NUCLEOTIDE SEQUENCE [LARGE SCALE GENOMIC DNA]</scope>
    <source>
        <strain evidence="2 3">R3-3</strain>
    </source>
</reference>
<keyword evidence="3" id="KW-1185">Reference proteome</keyword>
<evidence type="ECO:0000256" key="1">
    <source>
        <dbReference type="SAM" id="SignalP"/>
    </source>
</evidence>
<evidence type="ECO:0000313" key="2">
    <source>
        <dbReference type="EMBL" id="MDY0748004.1"/>
    </source>
</evidence>
<gene>
    <name evidence="2" type="ORF">SNE35_26120</name>
</gene>
<feature type="signal peptide" evidence="1">
    <location>
        <begin position="1"/>
        <end position="28"/>
    </location>
</feature>
<dbReference type="EMBL" id="JAXCLA010000009">
    <property type="protein sequence ID" value="MDY0748004.1"/>
    <property type="molecule type" value="Genomic_DNA"/>
</dbReference>
<accession>A0ABU5DRZ0</accession>
<evidence type="ECO:0000313" key="3">
    <source>
        <dbReference type="Proteomes" id="UP001285263"/>
    </source>
</evidence>
<keyword evidence="1" id="KW-0732">Signal</keyword>
<dbReference type="RefSeq" id="WP_320425972.1">
    <property type="nucleotide sequence ID" value="NZ_JAXCLA010000009.1"/>
</dbReference>
<evidence type="ECO:0008006" key="4">
    <source>
        <dbReference type="Google" id="ProtNLM"/>
    </source>
</evidence>
<protein>
    <recommendedName>
        <fullName evidence="4">PEP-CTERM protein-sorting domain-containing protein</fullName>
    </recommendedName>
</protein>
<dbReference type="Proteomes" id="UP001285263">
    <property type="component" value="Unassembled WGS sequence"/>
</dbReference>
<comment type="caution">
    <text evidence="2">The sequence shown here is derived from an EMBL/GenBank/DDBJ whole genome shotgun (WGS) entry which is preliminary data.</text>
</comment>
<organism evidence="2 3">
    <name type="scientific">Roseateles agri</name>
    <dbReference type="NCBI Taxonomy" id="3098619"/>
    <lineage>
        <taxon>Bacteria</taxon>
        <taxon>Pseudomonadati</taxon>
        <taxon>Pseudomonadota</taxon>
        <taxon>Betaproteobacteria</taxon>
        <taxon>Burkholderiales</taxon>
        <taxon>Sphaerotilaceae</taxon>
        <taxon>Roseateles</taxon>
    </lineage>
</organism>
<sequence length="199" mass="20995">MFSRTLKRLIGASLAASALVIAAAPVSAANVEVSYLPPIIGIEMQYRGMGYSDADGNFISLAGAHITSATVLVDFTLPDGFDASGFHMDMAVPVSGAVSQYFAVEGSDLIQVSPNHYTYSLTTTDFNGEIFDSRFAVETYAIDNDGNAIGIPALVDPKTGFYFTTDVIAAAVPEPSEAMLLAGGLLFVAPLVARRRKKS</sequence>
<name>A0ABU5DRZ0_9BURK</name>